<dbReference type="GO" id="GO:0016787">
    <property type="term" value="F:hydrolase activity"/>
    <property type="evidence" value="ECO:0007669"/>
    <property type="project" value="InterPro"/>
</dbReference>
<feature type="domain" description="Calcineurin-like phosphoesterase" evidence="1">
    <location>
        <begin position="1"/>
        <end position="234"/>
    </location>
</feature>
<dbReference type="Gene3D" id="3.60.21.10">
    <property type="match status" value="1"/>
</dbReference>
<sequence>MKLYAISDLHLRHKENHEALAALAPRPDDWLIVGGDVGETLADMELMLRTLTARFRQVVWVPGNHELWTMPSEQPPLKGEARYLRMVDLCHRYGALTPEDPYPRWPGEGPHRVVVPMFLGYDYTFRPDTVPADKALEWAWEDDIMCTDEVLLHPEPYPTRQAWCHARVERTRARLERLPEGCSTILINHYPLRYEHVRLPRIPRFSIWCGTRLTEDWHTRYRAEVVVTGHLHMPATLWRDGVRFEEVSLGYPMQWRHRGGLERCLREVLPGPEKSAPPPR</sequence>
<comment type="caution">
    <text evidence="2">The sequence shown here is derived from an EMBL/GenBank/DDBJ whole genome shotgun (WGS) entry which is preliminary data.</text>
</comment>
<accession>A0A3A8PUS4</accession>
<dbReference type="Proteomes" id="UP000267003">
    <property type="component" value="Unassembled WGS sequence"/>
</dbReference>
<keyword evidence="3" id="KW-1185">Reference proteome</keyword>
<proteinExistence type="predicted"/>
<dbReference type="PANTHER" id="PTHR36492:SF2">
    <property type="entry name" value="[ACYL-CARRIER-PROTEIN] PHOSPHODIESTERASE PPTH"/>
    <property type="match status" value="1"/>
</dbReference>
<dbReference type="AlphaFoldDB" id="A0A3A8PUS4"/>
<evidence type="ECO:0000313" key="3">
    <source>
        <dbReference type="Proteomes" id="UP000267003"/>
    </source>
</evidence>
<dbReference type="PANTHER" id="PTHR36492">
    <property type="match status" value="1"/>
</dbReference>
<evidence type="ECO:0000259" key="1">
    <source>
        <dbReference type="Pfam" id="PF00149"/>
    </source>
</evidence>
<dbReference type="RefSeq" id="WP_120560035.1">
    <property type="nucleotide sequence ID" value="NZ_RAWK01000343.1"/>
</dbReference>
<reference evidence="3" key="1">
    <citation type="submission" date="2018-09" db="EMBL/GenBank/DDBJ databases">
        <authorList>
            <person name="Livingstone P.G."/>
            <person name="Whitworth D.E."/>
        </authorList>
    </citation>
    <scope>NUCLEOTIDE SEQUENCE [LARGE SCALE GENOMIC DNA]</scope>
    <source>
        <strain evidence="3">AB050A</strain>
    </source>
</reference>
<gene>
    <name evidence="2" type="ORF">D7W81_36730</name>
</gene>
<dbReference type="Pfam" id="PF00149">
    <property type="entry name" value="Metallophos"/>
    <property type="match status" value="1"/>
</dbReference>
<dbReference type="EMBL" id="RAWK01000343">
    <property type="protein sequence ID" value="RKH55224.1"/>
    <property type="molecule type" value="Genomic_DNA"/>
</dbReference>
<evidence type="ECO:0000313" key="2">
    <source>
        <dbReference type="EMBL" id="RKH55224.1"/>
    </source>
</evidence>
<organism evidence="2 3">
    <name type="scientific">Corallococcus aberystwythensis</name>
    <dbReference type="NCBI Taxonomy" id="2316722"/>
    <lineage>
        <taxon>Bacteria</taxon>
        <taxon>Pseudomonadati</taxon>
        <taxon>Myxococcota</taxon>
        <taxon>Myxococcia</taxon>
        <taxon>Myxococcales</taxon>
        <taxon>Cystobacterineae</taxon>
        <taxon>Myxococcaceae</taxon>
        <taxon>Corallococcus</taxon>
    </lineage>
</organism>
<dbReference type="InterPro" id="IPR004843">
    <property type="entry name" value="Calcineurin-like_PHP"/>
</dbReference>
<protein>
    <submittedName>
        <fullName evidence="2">Metallophosphoesterase</fullName>
    </submittedName>
</protein>
<dbReference type="OrthoDB" id="9013891at2"/>
<dbReference type="InterPro" id="IPR052963">
    <property type="entry name" value="Pantetheine_PDE"/>
</dbReference>
<dbReference type="InterPro" id="IPR029052">
    <property type="entry name" value="Metallo-depent_PP-like"/>
</dbReference>
<dbReference type="SUPFAM" id="SSF56300">
    <property type="entry name" value="Metallo-dependent phosphatases"/>
    <property type="match status" value="1"/>
</dbReference>
<name>A0A3A8PUS4_9BACT</name>